<keyword evidence="3" id="KW-1185">Reference proteome</keyword>
<protein>
    <submittedName>
        <fullName evidence="2">Uncharacterized protein</fullName>
    </submittedName>
</protein>
<evidence type="ECO:0000313" key="3">
    <source>
        <dbReference type="Proteomes" id="UP000694044"/>
    </source>
</evidence>
<reference evidence="2" key="1">
    <citation type="submission" date="2021-02" db="EMBL/GenBank/DDBJ databases">
        <authorList>
            <person name="Palmer J.M."/>
        </authorList>
    </citation>
    <scope>NUCLEOTIDE SEQUENCE</scope>
    <source>
        <strain evidence="2">SCRP734</strain>
    </source>
</reference>
<keyword evidence="1" id="KW-0812">Transmembrane</keyword>
<dbReference type="OrthoDB" id="123675at2759"/>
<proteinExistence type="predicted"/>
<gene>
    <name evidence="2" type="ORF">PHYPSEUDO_013260</name>
</gene>
<keyword evidence="1" id="KW-1133">Transmembrane helix</keyword>
<organism evidence="2 3">
    <name type="scientific">Phytophthora pseudosyringae</name>
    <dbReference type="NCBI Taxonomy" id="221518"/>
    <lineage>
        <taxon>Eukaryota</taxon>
        <taxon>Sar</taxon>
        <taxon>Stramenopiles</taxon>
        <taxon>Oomycota</taxon>
        <taxon>Peronosporomycetes</taxon>
        <taxon>Peronosporales</taxon>
        <taxon>Peronosporaceae</taxon>
        <taxon>Phytophthora</taxon>
    </lineage>
</organism>
<evidence type="ECO:0000256" key="1">
    <source>
        <dbReference type="SAM" id="Phobius"/>
    </source>
</evidence>
<dbReference type="Proteomes" id="UP000694044">
    <property type="component" value="Unassembled WGS sequence"/>
</dbReference>
<keyword evidence="1" id="KW-0472">Membrane</keyword>
<name>A0A8T1W5R6_9STRA</name>
<sequence length="195" mass="21603">MAHVESPSSPVDNIESAIHVLFQVHKPSGRQHDKTRGLLLVAAQPDWTSQRILRGSVTLALRDYYRSHALLLPPLPAIFVRMVIDCIPLRPPSDGWRENYTLWIRLLLAIFAEVLQVRAVIVPGTISNAGAMHIAPGTTSTSVLPTMGVAAVWKFSIPYGYVIIFNLCATFFVFYMILARLLVCISRPEATDPIG</sequence>
<dbReference type="AlphaFoldDB" id="A0A8T1W5R6"/>
<feature type="transmembrane region" description="Helical" evidence="1">
    <location>
        <begin position="159"/>
        <end position="178"/>
    </location>
</feature>
<comment type="caution">
    <text evidence="2">The sequence shown here is derived from an EMBL/GenBank/DDBJ whole genome shotgun (WGS) entry which is preliminary data.</text>
</comment>
<accession>A0A8T1W5R6</accession>
<evidence type="ECO:0000313" key="2">
    <source>
        <dbReference type="EMBL" id="KAG7388008.1"/>
    </source>
</evidence>
<dbReference type="EMBL" id="JAGDFM010000068">
    <property type="protein sequence ID" value="KAG7388008.1"/>
    <property type="molecule type" value="Genomic_DNA"/>
</dbReference>